<dbReference type="STRING" id="1118202.SAMN05443429_102311"/>
<dbReference type="InterPro" id="IPR037143">
    <property type="entry name" value="4-PPantetheinyl_Trfase_dom_sf"/>
</dbReference>
<gene>
    <name evidence="3" type="ORF">SAMN05443429_102311</name>
</gene>
<dbReference type="OrthoDB" id="1190494at2"/>
<dbReference type="Pfam" id="PF01648">
    <property type="entry name" value="ACPS"/>
    <property type="match status" value="1"/>
</dbReference>
<keyword evidence="1 3" id="KW-0808">Transferase</keyword>
<accession>A0A1M6CDD7</accession>
<evidence type="ECO:0000256" key="1">
    <source>
        <dbReference type="ARBA" id="ARBA00022679"/>
    </source>
</evidence>
<protein>
    <submittedName>
        <fullName evidence="3">4'-phosphopantetheinyl transferase superfamily protein</fullName>
    </submittedName>
</protein>
<dbReference type="InterPro" id="IPR008278">
    <property type="entry name" value="4-PPantetheinyl_Trfase_dom"/>
</dbReference>
<keyword evidence="4" id="KW-1185">Reference proteome</keyword>
<dbReference type="Proteomes" id="UP000184335">
    <property type="component" value="Unassembled WGS sequence"/>
</dbReference>
<evidence type="ECO:0000313" key="4">
    <source>
        <dbReference type="Proteomes" id="UP000184335"/>
    </source>
</evidence>
<organism evidence="3 4">
    <name type="scientific">Cruoricaptor ignavus</name>
    <dbReference type="NCBI Taxonomy" id="1118202"/>
    <lineage>
        <taxon>Bacteria</taxon>
        <taxon>Pseudomonadati</taxon>
        <taxon>Bacteroidota</taxon>
        <taxon>Flavobacteriia</taxon>
        <taxon>Flavobacteriales</taxon>
        <taxon>Weeksellaceae</taxon>
        <taxon>Cruoricaptor</taxon>
    </lineage>
</organism>
<reference evidence="3 4" key="1">
    <citation type="submission" date="2016-11" db="EMBL/GenBank/DDBJ databases">
        <authorList>
            <person name="Jaros S."/>
            <person name="Januszkiewicz K."/>
            <person name="Wedrychowicz H."/>
        </authorList>
    </citation>
    <scope>NUCLEOTIDE SEQUENCE [LARGE SCALE GENOMIC DNA]</scope>
    <source>
        <strain evidence="3 4">DSM 25479</strain>
    </source>
</reference>
<dbReference type="RefSeq" id="WP_073178525.1">
    <property type="nucleotide sequence ID" value="NZ_FQYI01000002.1"/>
</dbReference>
<dbReference type="SUPFAM" id="SSF56214">
    <property type="entry name" value="4'-phosphopantetheinyl transferase"/>
    <property type="match status" value="1"/>
</dbReference>
<dbReference type="GO" id="GO:0008897">
    <property type="term" value="F:holo-[acyl-carrier-protein] synthase activity"/>
    <property type="evidence" value="ECO:0007669"/>
    <property type="project" value="InterPro"/>
</dbReference>
<name>A0A1M6CDD7_9FLAO</name>
<dbReference type="EMBL" id="FQYI01000002">
    <property type="protein sequence ID" value="SHI59065.1"/>
    <property type="molecule type" value="Genomic_DNA"/>
</dbReference>
<proteinExistence type="predicted"/>
<dbReference type="AlphaFoldDB" id="A0A1M6CDD7"/>
<evidence type="ECO:0000259" key="2">
    <source>
        <dbReference type="Pfam" id="PF01648"/>
    </source>
</evidence>
<evidence type="ECO:0000313" key="3">
    <source>
        <dbReference type="EMBL" id="SHI59065.1"/>
    </source>
</evidence>
<feature type="domain" description="4'-phosphopantetheinyl transferase" evidence="2">
    <location>
        <begin position="99"/>
        <end position="198"/>
    </location>
</feature>
<sequence>MAFFREFSHHHSRIFVWKFDENDTLPPDLIEPENFYRFENYKEKKLSEVLMVRQLLQNFLPGEKIFYQNDEPFLQSGKFQISISHSFPFAALAISERKIGIDLESFKPKIIRVKDKFVQREERQFIPEDQSVEYLTVVWSVKESLYKMHHSKHWSLKKHYEVRPFAFSDDMQISCRVHDADFSDEYSAKVWVFDNVVLSLTF</sequence>
<dbReference type="Gene3D" id="3.90.470.20">
    <property type="entry name" value="4'-phosphopantetheinyl transferase domain"/>
    <property type="match status" value="1"/>
</dbReference>
<dbReference type="GO" id="GO:0000287">
    <property type="term" value="F:magnesium ion binding"/>
    <property type="evidence" value="ECO:0007669"/>
    <property type="project" value="InterPro"/>
</dbReference>